<evidence type="ECO:0000313" key="2">
    <source>
        <dbReference type="Proteomes" id="UP000372890"/>
    </source>
</evidence>
<protein>
    <submittedName>
        <fullName evidence="1">UDP-N-acetylmuramoylalanine--D-glutamate ligase</fullName>
        <ecNumber evidence="1">6.3.2.9</ecNumber>
    </submittedName>
</protein>
<reference evidence="1 2" key="1">
    <citation type="submission" date="2019-03" db="EMBL/GenBank/DDBJ databases">
        <authorList>
            <consortium name="Pathogen Informatics"/>
        </authorList>
    </citation>
    <scope>NUCLEOTIDE SEQUENCE [LARGE SCALE GENOMIC DNA]</scope>
    <source>
        <strain evidence="1 2">NCTC9001</strain>
    </source>
</reference>
<dbReference type="GO" id="GO:0008764">
    <property type="term" value="F:UDP-N-acetylmuramoylalanine-D-glutamate ligase activity"/>
    <property type="evidence" value="ECO:0007669"/>
    <property type="project" value="UniProtKB-EC"/>
</dbReference>
<dbReference type="EC" id="6.3.2.9" evidence="1"/>
<name>A0A484YM38_ECOLX</name>
<dbReference type="Proteomes" id="UP000372890">
    <property type="component" value="Unassembled WGS sequence"/>
</dbReference>
<evidence type="ECO:0000313" key="1">
    <source>
        <dbReference type="EMBL" id="VFS36255.1"/>
    </source>
</evidence>
<dbReference type="AlphaFoldDB" id="A0A484YM38"/>
<dbReference type="SUPFAM" id="SSF53623">
    <property type="entry name" value="MurD-like peptide ligases, catalytic domain"/>
    <property type="match status" value="1"/>
</dbReference>
<dbReference type="InterPro" id="IPR036565">
    <property type="entry name" value="Mur-like_cat_sf"/>
</dbReference>
<dbReference type="GO" id="GO:0005524">
    <property type="term" value="F:ATP binding"/>
    <property type="evidence" value="ECO:0007669"/>
    <property type="project" value="InterPro"/>
</dbReference>
<proteinExistence type="predicted"/>
<sequence length="72" mass="7884">MPIRGADERCVSFGVNMGDYHLNHQQGETWLRVKGEKVLNVKEMKLSGQHNYTNALAALALADAAGYRVPAA</sequence>
<gene>
    <name evidence="1" type="primary">murD_2</name>
    <name evidence="1" type="ORF">NCTC9001_05312</name>
</gene>
<dbReference type="Gene3D" id="3.40.1190.10">
    <property type="entry name" value="Mur-like, catalytic domain"/>
    <property type="match status" value="1"/>
</dbReference>
<dbReference type="EMBL" id="CAADIS010000005">
    <property type="protein sequence ID" value="VFS36255.1"/>
    <property type="molecule type" value="Genomic_DNA"/>
</dbReference>
<accession>A0A484YM38</accession>
<organism evidence="1 2">
    <name type="scientific">Escherichia coli</name>
    <dbReference type="NCBI Taxonomy" id="562"/>
    <lineage>
        <taxon>Bacteria</taxon>
        <taxon>Pseudomonadati</taxon>
        <taxon>Pseudomonadota</taxon>
        <taxon>Gammaproteobacteria</taxon>
        <taxon>Enterobacterales</taxon>
        <taxon>Enterobacteriaceae</taxon>
        <taxon>Escherichia</taxon>
    </lineage>
</organism>
<keyword evidence="1" id="KW-0436">Ligase</keyword>